<evidence type="ECO:0000313" key="2">
    <source>
        <dbReference type="Proteomes" id="UP001419268"/>
    </source>
</evidence>
<keyword evidence="2" id="KW-1185">Reference proteome</keyword>
<name>A0AAP0P2C3_9MAGN</name>
<protein>
    <submittedName>
        <fullName evidence="1">Uncharacterized protein</fullName>
    </submittedName>
</protein>
<gene>
    <name evidence="1" type="ORF">Scep_014991</name>
</gene>
<dbReference type="Proteomes" id="UP001419268">
    <property type="component" value="Unassembled WGS sequence"/>
</dbReference>
<reference evidence="1 2" key="1">
    <citation type="submission" date="2024-01" db="EMBL/GenBank/DDBJ databases">
        <title>Genome assemblies of Stephania.</title>
        <authorList>
            <person name="Yang L."/>
        </authorList>
    </citation>
    <scope>NUCLEOTIDE SEQUENCE [LARGE SCALE GENOMIC DNA]</scope>
    <source>
        <strain evidence="1">JXDWG</strain>
        <tissue evidence="1">Leaf</tissue>
    </source>
</reference>
<organism evidence="1 2">
    <name type="scientific">Stephania cephalantha</name>
    <dbReference type="NCBI Taxonomy" id="152367"/>
    <lineage>
        <taxon>Eukaryota</taxon>
        <taxon>Viridiplantae</taxon>
        <taxon>Streptophyta</taxon>
        <taxon>Embryophyta</taxon>
        <taxon>Tracheophyta</taxon>
        <taxon>Spermatophyta</taxon>
        <taxon>Magnoliopsida</taxon>
        <taxon>Ranunculales</taxon>
        <taxon>Menispermaceae</taxon>
        <taxon>Menispermoideae</taxon>
        <taxon>Cissampelideae</taxon>
        <taxon>Stephania</taxon>
    </lineage>
</organism>
<evidence type="ECO:0000313" key="1">
    <source>
        <dbReference type="EMBL" id="KAK9126145.1"/>
    </source>
</evidence>
<comment type="caution">
    <text evidence="1">The sequence shown here is derived from an EMBL/GenBank/DDBJ whole genome shotgun (WGS) entry which is preliminary data.</text>
</comment>
<proteinExistence type="predicted"/>
<accession>A0AAP0P2C3</accession>
<sequence length="55" mass="6136">MFVVRFQIKKLIKSPKTLLNSRSFPLLGSSSNVGTLEVDGSSRTLLFDELDFCSL</sequence>
<dbReference type="AlphaFoldDB" id="A0AAP0P2C3"/>
<dbReference type="EMBL" id="JBBNAG010000006">
    <property type="protein sequence ID" value="KAK9126145.1"/>
    <property type="molecule type" value="Genomic_DNA"/>
</dbReference>